<reference evidence="2" key="1">
    <citation type="submission" date="2004-11" db="EMBL/GenBank/DDBJ databases">
        <title>The full-length cDNA sequences of Schistosoma japonicum genes.</title>
        <authorList>
            <person name="Han Z."/>
        </authorList>
    </citation>
    <scope>NUCLEOTIDE SEQUENCE</scope>
</reference>
<protein>
    <submittedName>
        <fullName evidence="2">SJCHGC06571 protein</fullName>
    </submittedName>
</protein>
<evidence type="ECO:0000256" key="1">
    <source>
        <dbReference type="SAM" id="MobiDB-lite"/>
    </source>
</evidence>
<dbReference type="AlphaFoldDB" id="Q5D8U5"/>
<evidence type="ECO:0000313" key="2">
    <source>
        <dbReference type="EMBL" id="AAW27761.1"/>
    </source>
</evidence>
<dbReference type="EMBL" id="AY816029">
    <property type="protein sequence ID" value="AAW27761.1"/>
    <property type="molecule type" value="mRNA"/>
</dbReference>
<organism evidence="2">
    <name type="scientific">Schistosoma japonicum</name>
    <name type="common">Blood fluke</name>
    <dbReference type="NCBI Taxonomy" id="6182"/>
    <lineage>
        <taxon>Eukaryota</taxon>
        <taxon>Metazoa</taxon>
        <taxon>Spiralia</taxon>
        <taxon>Lophotrochozoa</taxon>
        <taxon>Platyhelminthes</taxon>
        <taxon>Trematoda</taxon>
        <taxon>Digenea</taxon>
        <taxon>Strigeidida</taxon>
        <taxon>Schistosomatoidea</taxon>
        <taxon>Schistosomatidae</taxon>
        <taxon>Schistosoma</taxon>
    </lineage>
</organism>
<accession>Q5D8U5</accession>
<feature type="region of interest" description="Disordered" evidence="1">
    <location>
        <begin position="164"/>
        <end position="191"/>
    </location>
</feature>
<feature type="compositionally biased region" description="Polar residues" evidence="1">
    <location>
        <begin position="181"/>
        <end position="191"/>
    </location>
</feature>
<sequence length="385" mass="42234">MITTDNTVYKYKKNVIPSVKTMNSVQKTPSHSSNNKNTVKYTTKRTIKQQPNQRISMTAPPSVKNHSLVNSRSVSAASSTSNLKSIHLSNESNIEPLHSIIPKSTNPKQISAESICAALAKQERSLRYNPSHYLTTHATTASHSKLINNNSNIGNYVKSKSGIRSLSTSSRIHHSTERSIPKSQQTKQSYPLHGSNNCIPVALSCNNYTADLNIKTPDTILPAESFGSGQMITIASKNDDINVDVPKPIRGKRKSLIGRKISSSTVTDTSAVGIPVAVKPISAVRPTLHSSNNSENIKTQILMVDKTKVTTTDTSIKLNITDKDDGNLSPKHIDGYTKCDSTKNNYNYNKSILDKNDVDIDKDKLTSPGMWIIREDLGVITDDFS</sequence>
<reference evidence="2" key="2">
    <citation type="journal article" date="2006" name="PLoS Pathog.">
        <title>New perspectives on host-parasite interplay by comparative transcriptomic and proteomic analyses of Schistosoma japonicum.</title>
        <authorList>
            <person name="Liu F."/>
            <person name="Lu J."/>
            <person name="Hu W."/>
            <person name="Wang S.Y."/>
            <person name="Cui S.J."/>
            <person name="Chi M."/>
            <person name="Yan Q."/>
            <person name="Wang X.R."/>
            <person name="Song H.D."/>
            <person name="Xu X.N."/>
            <person name="Wang J.J."/>
            <person name="Zhang X.L."/>
            <person name="Zhang X."/>
            <person name="Wang Z.Q."/>
            <person name="Xue C.L."/>
            <person name="Brindley P.J."/>
            <person name="McManus D.P."/>
            <person name="Yang P.Y."/>
            <person name="Feng Z."/>
            <person name="Chen Z."/>
            <person name="Han Z.G."/>
        </authorList>
    </citation>
    <scope>NUCLEOTIDE SEQUENCE</scope>
</reference>
<name>Q5D8U5_SCHJA</name>
<proteinExistence type="evidence at transcript level"/>